<evidence type="ECO:0000313" key="1">
    <source>
        <dbReference type="EMBL" id="BDD85960.1"/>
    </source>
</evidence>
<sequence>MNDHSERYDMNCDCFLGDGLKHHHIFYCPICGTPTKNVKPAKPNAAVEDRRK</sequence>
<dbReference type="Proteomes" id="UP000830055">
    <property type="component" value="Chromosome"/>
</dbReference>
<protein>
    <submittedName>
        <fullName evidence="1">Uncharacterized protein</fullName>
    </submittedName>
</protein>
<organism evidence="1 2">
    <name type="scientific">Desulfofustis limnaeus</name>
    <dbReference type="NCBI Taxonomy" id="2740163"/>
    <lineage>
        <taxon>Bacteria</taxon>
        <taxon>Pseudomonadati</taxon>
        <taxon>Thermodesulfobacteriota</taxon>
        <taxon>Desulfobulbia</taxon>
        <taxon>Desulfobulbales</taxon>
        <taxon>Desulfocapsaceae</taxon>
        <taxon>Desulfofustis</taxon>
    </lineage>
</organism>
<accession>A0ABM7W535</accession>
<name>A0ABM7W535_9BACT</name>
<dbReference type="EMBL" id="AP025516">
    <property type="protein sequence ID" value="BDD85960.1"/>
    <property type="molecule type" value="Genomic_DNA"/>
</dbReference>
<proteinExistence type="predicted"/>
<evidence type="ECO:0000313" key="2">
    <source>
        <dbReference type="Proteomes" id="UP000830055"/>
    </source>
</evidence>
<reference evidence="1 2" key="1">
    <citation type="submission" date="2022-01" db="EMBL/GenBank/DDBJ databases">
        <title>Desulfofustis limnae sp. nov., a novel mesophilic sulfate-reducing bacterium isolated from marsh soil.</title>
        <authorList>
            <person name="Watanabe M."/>
            <person name="Takahashi A."/>
            <person name="Kojima H."/>
            <person name="Fukui M."/>
        </authorList>
    </citation>
    <scope>NUCLEOTIDE SEQUENCE [LARGE SCALE GENOMIC DNA]</scope>
    <source>
        <strain evidence="1 2">PPLL</strain>
    </source>
</reference>
<gene>
    <name evidence="1" type="ORF">DPPLL_03250</name>
</gene>
<keyword evidence="2" id="KW-1185">Reference proteome</keyword>
<dbReference type="RefSeq" id="WP_284153074.1">
    <property type="nucleotide sequence ID" value="NZ_AP025516.1"/>
</dbReference>